<evidence type="ECO:0000313" key="8">
    <source>
        <dbReference type="Proteomes" id="UP001159042"/>
    </source>
</evidence>
<keyword evidence="8" id="KW-1185">Reference proteome</keyword>
<evidence type="ECO:0000256" key="5">
    <source>
        <dbReference type="ARBA" id="ARBA00076245"/>
    </source>
</evidence>
<dbReference type="GO" id="GO:0005840">
    <property type="term" value="C:ribosome"/>
    <property type="evidence" value="ECO:0007669"/>
    <property type="project" value="UniProtKB-KW"/>
</dbReference>
<dbReference type="FunFam" id="1.10.1900.20:FF:000001">
    <property type="entry name" value="50S ribosomal protein L20"/>
    <property type="match status" value="1"/>
</dbReference>
<dbReference type="Gene3D" id="1.10.1900.20">
    <property type="entry name" value="Ribosomal protein L20"/>
    <property type="match status" value="1"/>
</dbReference>
<name>A0AAV8VWG3_9CUCU</name>
<proteinExistence type="inferred from homology"/>
<keyword evidence="3 6" id="KW-0687">Ribonucleoprotein</keyword>
<evidence type="ECO:0000256" key="4">
    <source>
        <dbReference type="ARBA" id="ARBA00072767"/>
    </source>
</evidence>
<dbReference type="SUPFAM" id="SSF74731">
    <property type="entry name" value="Ribosomal protein L20"/>
    <property type="match status" value="1"/>
</dbReference>
<dbReference type="InterPro" id="IPR005813">
    <property type="entry name" value="Ribosomal_bL20"/>
</dbReference>
<dbReference type="AlphaFoldDB" id="A0AAV8VWG3"/>
<sequence>MVFTSVVNFVRSRGPDEFWRKRKVFRLAAAFQGRKRNCYSIAIRYVHRALVYATKGRKLKKIDMKNLFETRVQAACEQHNVGYATFREGLVRSDIMLNRKTLADLACWEPYTFKALTDIAQRKAVDDGLLDLKNADSLDSTITRGIITDSVKPK</sequence>
<dbReference type="GO" id="GO:0003735">
    <property type="term" value="F:structural constituent of ribosome"/>
    <property type="evidence" value="ECO:0007669"/>
    <property type="project" value="InterPro"/>
</dbReference>
<dbReference type="GO" id="GO:1990904">
    <property type="term" value="C:ribonucleoprotein complex"/>
    <property type="evidence" value="ECO:0007669"/>
    <property type="project" value="UniProtKB-KW"/>
</dbReference>
<keyword evidence="2 6" id="KW-0689">Ribosomal protein</keyword>
<dbReference type="Proteomes" id="UP001159042">
    <property type="component" value="Unassembled WGS sequence"/>
</dbReference>
<comment type="similarity">
    <text evidence="1 6">Belongs to the bacterial ribosomal protein bL20 family.</text>
</comment>
<reference evidence="7 8" key="1">
    <citation type="journal article" date="2023" name="Insect Mol. Biol.">
        <title>Genome sequencing provides insights into the evolution of gene families encoding plant cell wall-degrading enzymes in longhorned beetles.</title>
        <authorList>
            <person name="Shin N.R."/>
            <person name="Okamura Y."/>
            <person name="Kirsch R."/>
            <person name="Pauchet Y."/>
        </authorList>
    </citation>
    <scope>NUCLEOTIDE SEQUENCE [LARGE SCALE GENOMIC DNA]</scope>
    <source>
        <strain evidence="7">EAD_L_NR</strain>
    </source>
</reference>
<dbReference type="GO" id="GO:0019843">
    <property type="term" value="F:rRNA binding"/>
    <property type="evidence" value="ECO:0007669"/>
    <property type="project" value="InterPro"/>
</dbReference>
<dbReference type="NCBIfam" id="TIGR01032">
    <property type="entry name" value="rplT_bact"/>
    <property type="match status" value="1"/>
</dbReference>
<dbReference type="PRINTS" id="PR00062">
    <property type="entry name" value="RIBOSOMALL20"/>
</dbReference>
<evidence type="ECO:0000256" key="2">
    <source>
        <dbReference type="ARBA" id="ARBA00022980"/>
    </source>
</evidence>
<dbReference type="Pfam" id="PF00453">
    <property type="entry name" value="Ribosomal_L20"/>
    <property type="match status" value="1"/>
</dbReference>
<evidence type="ECO:0000256" key="1">
    <source>
        <dbReference type="ARBA" id="ARBA00007698"/>
    </source>
</evidence>
<dbReference type="InterPro" id="IPR035566">
    <property type="entry name" value="Ribosomal_protein_bL20_C"/>
</dbReference>
<protein>
    <recommendedName>
        <fullName evidence="4">Large ribosomal subunit protein bL20m</fullName>
    </recommendedName>
    <alternativeName>
        <fullName evidence="5">39S ribosomal protein L20, mitochondrial</fullName>
    </alternativeName>
</protein>
<dbReference type="PANTHER" id="PTHR10986">
    <property type="entry name" value="39S RIBOSOMAL PROTEIN L20"/>
    <property type="match status" value="1"/>
</dbReference>
<evidence type="ECO:0000313" key="7">
    <source>
        <dbReference type="EMBL" id="KAJ8918402.1"/>
    </source>
</evidence>
<dbReference type="Gene3D" id="6.10.160.10">
    <property type="match status" value="1"/>
</dbReference>
<evidence type="ECO:0000256" key="6">
    <source>
        <dbReference type="RuleBase" id="RU000561"/>
    </source>
</evidence>
<gene>
    <name evidence="7" type="ORF">NQ315_008098</name>
</gene>
<comment type="caution">
    <text evidence="7">The sequence shown here is derived from an EMBL/GenBank/DDBJ whole genome shotgun (WGS) entry which is preliminary data.</text>
</comment>
<accession>A0AAV8VWG3</accession>
<dbReference type="GO" id="GO:0006412">
    <property type="term" value="P:translation"/>
    <property type="evidence" value="ECO:0007669"/>
    <property type="project" value="InterPro"/>
</dbReference>
<organism evidence="7 8">
    <name type="scientific">Exocentrus adspersus</name>
    <dbReference type="NCBI Taxonomy" id="1586481"/>
    <lineage>
        <taxon>Eukaryota</taxon>
        <taxon>Metazoa</taxon>
        <taxon>Ecdysozoa</taxon>
        <taxon>Arthropoda</taxon>
        <taxon>Hexapoda</taxon>
        <taxon>Insecta</taxon>
        <taxon>Pterygota</taxon>
        <taxon>Neoptera</taxon>
        <taxon>Endopterygota</taxon>
        <taxon>Coleoptera</taxon>
        <taxon>Polyphaga</taxon>
        <taxon>Cucujiformia</taxon>
        <taxon>Chrysomeloidea</taxon>
        <taxon>Cerambycidae</taxon>
        <taxon>Lamiinae</taxon>
        <taxon>Acanthocinini</taxon>
        <taxon>Exocentrus</taxon>
    </lineage>
</organism>
<evidence type="ECO:0000256" key="3">
    <source>
        <dbReference type="ARBA" id="ARBA00023274"/>
    </source>
</evidence>
<dbReference type="EMBL" id="JANEYG010000026">
    <property type="protein sequence ID" value="KAJ8918402.1"/>
    <property type="molecule type" value="Genomic_DNA"/>
</dbReference>